<dbReference type="AlphaFoldDB" id="A0A2H1WV95"/>
<evidence type="ECO:0000256" key="1">
    <source>
        <dbReference type="SAM" id="Phobius"/>
    </source>
</evidence>
<reference evidence="2" key="1">
    <citation type="submission" date="2016-07" db="EMBL/GenBank/DDBJ databases">
        <authorList>
            <person name="Bretaudeau A."/>
        </authorList>
    </citation>
    <scope>NUCLEOTIDE SEQUENCE</scope>
    <source>
        <strain evidence="2">Rice</strain>
        <tissue evidence="2">Whole body</tissue>
    </source>
</reference>
<organism evidence="2">
    <name type="scientific">Spodoptera frugiperda</name>
    <name type="common">Fall armyworm</name>
    <dbReference type="NCBI Taxonomy" id="7108"/>
    <lineage>
        <taxon>Eukaryota</taxon>
        <taxon>Metazoa</taxon>
        <taxon>Ecdysozoa</taxon>
        <taxon>Arthropoda</taxon>
        <taxon>Hexapoda</taxon>
        <taxon>Insecta</taxon>
        <taxon>Pterygota</taxon>
        <taxon>Neoptera</taxon>
        <taxon>Endopterygota</taxon>
        <taxon>Lepidoptera</taxon>
        <taxon>Glossata</taxon>
        <taxon>Ditrysia</taxon>
        <taxon>Noctuoidea</taxon>
        <taxon>Noctuidae</taxon>
        <taxon>Amphipyrinae</taxon>
        <taxon>Spodoptera</taxon>
    </lineage>
</organism>
<sequence>MVSNRRRPWTLETRRYKCVPGFLGVRNLRVVVRESGLGKIGKLEGERLGRPLLCRISLILPSGWHMNISAFPKSGIVGGPGSLLPICIILLFLYLHSNQKTASAPPITYSNQFILKQR</sequence>
<keyword evidence="1" id="KW-0472">Membrane</keyword>
<keyword evidence="1" id="KW-0812">Transmembrane</keyword>
<dbReference type="EMBL" id="ODYU01011315">
    <property type="protein sequence ID" value="SOQ56981.1"/>
    <property type="molecule type" value="Genomic_DNA"/>
</dbReference>
<proteinExistence type="predicted"/>
<evidence type="ECO:0000313" key="2">
    <source>
        <dbReference type="EMBL" id="SOQ56981.1"/>
    </source>
</evidence>
<gene>
    <name evidence="2" type="ORF">SFRICE_002115</name>
</gene>
<feature type="transmembrane region" description="Helical" evidence="1">
    <location>
        <begin position="76"/>
        <end position="95"/>
    </location>
</feature>
<keyword evidence="1" id="KW-1133">Transmembrane helix</keyword>
<protein>
    <submittedName>
        <fullName evidence="2">SFRICE_002115</fullName>
    </submittedName>
</protein>
<name>A0A2H1WV95_SPOFR</name>
<accession>A0A2H1WV95</accession>